<dbReference type="AlphaFoldDB" id="A0A2H3JNA0"/>
<name>A0A2H3JNA0_WOLCO</name>
<sequence>MQIPNGVKIPRDLLVVRETTLTYSRPLGPSEMGYLPVRNIYGFSDGFTIVTLACEGGHVISDEQVVLATAVLRLRHPLFAARVSFTGPIPEYVYNVPVSPAHAIKEARMQIEFHAFTDQAEEAATLRSRWGGADLRDALDVRNGTCTVWWGRDVDQISGRYIFGLQATHFVTGGRPRLNLVREFLELLAALGRAEAQLAAYFSGERPAVNIPASQDSLEPPLTADLEELRSGQAAFEKIMGSSMVSAIPSAGLVPDGTIEMGKVSAHIIRHEWSQAETVKILRACKANGVTITQLANTAAALATVEDVDGTTIGDRSTGVNDLSPTSGSYRFSLTQALDVTTKVQATQDEERSDFVLRVSVYPINLSVPRPALAGPEGLSALWAIARDFKAGHIAFVQSPYFWHLTRLYKPYRLLKYMAMASGKPYVPYMSSLGDCTKLLPTRYVVTRSDVDGEGGGTRTDVRSGAVRVVNLDIAGKVIPVSDSFLLWTWDEKLHFQIRHNTSRTSVALVDPYFRRIVDMLTKIGMQ</sequence>
<reference evidence="1 2" key="1">
    <citation type="journal article" date="2012" name="Science">
        <title>The Paleozoic origin of enzymatic lignin decomposition reconstructed from 31 fungal genomes.</title>
        <authorList>
            <person name="Floudas D."/>
            <person name="Binder M."/>
            <person name="Riley R."/>
            <person name="Barry K."/>
            <person name="Blanchette R.A."/>
            <person name="Henrissat B."/>
            <person name="Martinez A.T."/>
            <person name="Otillar R."/>
            <person name="Spatafora J.W."/>
            <person name="Yadav J.S."/>
            <person name="Aerts A."/>
            <person name="Benoit I."/>
            <person name="Boyd A."/>
            <person name="Carlson A."/>
            <person name="Copeland A."/>
            <person name="Coutinho P.M."/>
            <person name="de Vries R.P."/>
            <person name="Ferreira P."/>
            <person name="Findley K."/>
            <person name="Foster B."/>
            <person name="Gaskell J."/>
            <person name="Glotzer D."/>
            <person name="Gorecki P."/>
            <person name="Heitman J."/>
            <person name="Hesse C."/>
            <person name="Hori C."/>
            <person name="Igarashi K."/>
            <person name="Jurgens J.A."/>
            <person name="Kallen N."/>
            <person name="Kersten P."/>
            <person name="Kohler A."/>
            <person name="Kuees U."/>
            <person name="Kumar T.K.A."/>
            <person name="Kuo A."/>
            <person name="LaButti K."/>
            <person name="Larrondo L.F."/>
            <person name="Lindquist E."/>
            <person name="Ling A."/>
            <person name="Lombard V."/>
            <person name="Lucas S."/>
            <person name="Lundell T."/>
            <person name="Martin R."/>
            <person name="McLaughlin D.J."/>
            <person name="Morgenstern I."/>
            <person name="Morin E."/>
            <person name="Murat C."/>
            <person name="Nagy L.G."/>
            <person name="Nolan M."/>
            <person name="Ohm R.A."/>
            <person name="Patyshakuliyeva A."/>
            <person name="Rokas A."/>
            <person name="Ruiz-Duenas F.J."/>
            <person name="Sabat G."/>
            <person name="Salamov A."/>
            <person name="Samejima M."/>
            <person name="Schmutz J."/>
            <person name="Slot J.C."/>
            <person name="St John F."/>
            <person name="Stenlid J."/>
            <person name="Sun H."/>
            <person name="Sun S."/>
            <person name="Syed K."/>
            <person name="Tsang A."/>
            <person name="Wiebenga A."/>
            <person name="Young D."/>
            <person name="Pisabarro A."/>
            <person name="Eastwood D.C."/>
            <person name="Martin F."/>
            <person name="Cullen D."/>
            <person name="Grigoriev I.V."/>
            <person name="Hibbett D.S."/>
        </authorList>
    </citation>
    <scope>NUCLEOTIDE SEQUENCE [LARGE SCALE GENOMIC DNA]</scope>
    <source>
        <strain evidence="1 2">MD-104</strain>
    </source>
</reference>
<dbReference type="Gene3D" id="3.30.559.10">
    <property type="entry name" value="Chloramphenicol acetyltransferase-like domain"/>
    <property type="match status" value="1"/>
</dbReference>
<dbReference type="OMA" id="DSYTIAR"/>
<proteinExistence type="predicted"/>
<dbReference type="STRING" id="742152.A0A2H3JNA0"/>
<evidence type="ECO:0008006" key="3">
    <source>
        <dbReference type="Google" id="ProtNLM"/>
    </source>
</evidence>
<dbReference type="Proteomes" id="UP000218811">
    <property type="component" value="Unassembled WGS sequence"/>
</dbReference>
<protein>
    <recommendedName>
        <fullName evidence="3">Condensation domain-containing protein</fullName>
    </recommendedName>
</protein>
<organism evidence="1 2">
    <name type="scientific">Wolfiporia cocos (strain MD-104)</name>
    <name type="common">Brown rot fungus</name>
    <dbReference type="NCBI Taxonomy" id="742152"/>
    <lineage>
        <taxon>Eukaryota</taxon>
        <taxon>Fungi</taxon>
        <taxon>Dikarya</taxon>
        <taxon>Basidiomycota</taxon>
        <taxon>Agaricomycotina</taxon>
        <taxon>Agaricomycetes</taxon>
        <taxon>Polyporales</taxon>
        <taxon>Phaeolaceae</taxon>
        <taxon>Wolfiporia</taxon>
    </lineage>
</organism>
<gene>
    <name evidence="1" type="ORF">WOLCODRAFT_109944</name>
</gene>
<keyword evidence="2" id="KW-1185">Reference proteome</keyword>
<dbReference type="InterPro" id="IPR023213">
    <property type="entry name" value="CAT-like_dom_sf"/>
</dbReference>
<dbReference type="OrthoDB" id="2775229at2759"/>
<accession>A0A2H3JNA0</accession>
<dbReference type="EMBL" id="KB467931">
    <property type="protein sequence ID" value="PCH37477.1"/>
    <property type="molecule type" value="Genomic_DNA"/>
</dbReference>
<evidence type="ECO:0000313" key="2">
    <source>
        <dbReference type="Proteomes" id="UP000218811"/>
    </source>
</evidence>
<evidence type="ECO:0000313" key="1">
    <source>
        <dbReference type="EMBL" id="PCH37477.1"/>
    </source>
</evidence>
<dbReference type="Gene3D" id="3.30.559.30">
    <property type="entry name" value="Nonribosomal peptide synthetase, condensation domain"/>
    <property type="match status" value="1"/>
</dbReference>